<dbReference type="EMBL" id="JBAHYK010000573">
    <property type="protein sequence ID" value="KAL0572848.1"/>
    <property type="molecule type" value="Genomic_DNA"/>
</dbReference>
<dbReference type="Proteomes" id="UP001465976">
    <property type="component" value="Unassembled WGS sequence"/>
</dbReference>
<feature type="compositionally biased region" description="Polar residues" evidence="1">
    <location>
        <begin position="109"/>
        <end position="118"/>
    </location>
</feature>
<name>A0ABR3FC11_9AGAR</name>
<comment type="caution">
    <text evidence="2">The sequence shown here is derived from an EMBL/GenBank/DDBJ whole genome shotgun (WGS) entry which is preliminary data.</text>
</comment>
<evidence type="ECO:0000313" key="3">
    <source>
        <dbReference type="Proteomes" id="UP001465976"/>
    </source>
</evidence>
<evidence type="ECO:0000256" key="1">
    <source>
        <dbReference type="SAM" id="MobiDB-lite"/>
    </source>
</evidence>
<reference evidence="2 3" key="1">
    <citation type="submission" date="2024-02" db="EMBL/GenBank/DDBJ databases">
        <title>A draft genome for the cacao thread blight pathogen Marasmius crinis-equi.</title>
        <authorList>
            <person name="Cohen S.P."/>
            <person name="Baruah I.K."/>
            <person name="Amoako-Attah I."/>
            <person name="Bukari Y."/>
            <person name="Meinhardt L.W."/>
            <person name="Bailey B.A."/>
        </authorList>
    </citation>
    <scope>NUCLEOTIDE SEQUENCE [LARGE SCALE GENOMIC DNA]</scope>
    <source>
        <strain evidence="2 3">GH-76</strain>
    </source>
</reference>
<sequence length="118" mass="12731">MSQPAQQQTNPQNTIDGAQHILDETQHIANTPLLDVNQQLAAALATIQGVQLEMQGIQNDFQNLKNDMTAGFDRLERLYAMRFNNGLAIAGLNGDLQGPQGPLPPNLPHTSSEVACAT</sequence>
<protein>
    <submittedName>
        <fullName evidence="2">Uncharacterized protein</fullName>
    </submittedName>
</protein>
<feature type="non-terminal residue" evidence="2">
    <location>
        <position position="118"/>
    </location>
</feature>
<proteinExistence type="predicted"/>
<gene>
    <name evidence="2" type="ORF">V5O48_009112</name>
</gene>
<accession>A0ABR3FC11</accession>
<feature type="region of interest" description="Disordered" evidence="1">
    <location>
        <begin position="95"/>
        <end position="118"/>
    </location>
</feature>
<organism evidence="2 3">
    <name type="scientific">Marasmius crinis-equi</name>
    <dbReference type="NCBI Taxonomy" id="585013"/>
    <lineage>
        <taxon>Eukaryota</taxon>
        <taxon>Fungi</taxon>
        <taxon>Dikarya</taxon>
        <taxon>Basidiomycota</taxon>
        <taxon>Agaricomycotina</taxon>
        <taxon>Agaricomycetes</taxon>
        <taxon>Agaricomycetidae</taxon>
        <taxon>Agaricales</taxon>
        <taxon>Marasmiineae</taxon>
        <taxon>Marasmiaceae</taxon>
        <taxon>Marasmius</taxon>
    </lineage>
</organism>
<evidence type="ECO:0000313" key="2">
    <source>
        <dbReference type="EMBL" id="KAL0572848.1"/>
    </source>
</evidence>
<keyword evidence="3" id="KW-1185">Reference proteome</keyword>